<keyword evidence="6" id="KW-0862">Zinc</keyword>
<keyword evidence="1" id="KW-0808">Transferase</keyword>
<dbReference type="STRING" id="1314674.A0A0D7B4G5"/>
<dbReference type="CDD" id="cd20335">
    <property type="entry name" value="BRcat_RBR"/>
    <property type="match status" value="1"/>
</dbReference>
<evidence type="ECO:0000256" key="5">
    <source>
        <dbReference type="ARBA" id="ARBA00022786"/>
    </source>
</evidence>
<dbReference type="AlphaFoldDB" id="A0A0D7B4G5"/>
<proteinExistence type="predicted"/>
<evidence type="ECO:0000259" key="7">
    <source>
        <dbReference type="PROSITE" id="PS51873"/>
    </source>
</evidence>
<organism evidence="8 9">
    <name type="scientific">Cylindrobasidium torrendii FP15055 ss-10</name>
    <dbReference type="NCBI Taxonomy" id="1314674"/>
    <lineage>
        <taxon>Eukaryota</taxon>
        <taxon>Fungi</taxon>
        <taxon>Dikarya</taxon>
        <taxon>Basidiomycota</taxon>
        <taxon>Agaricomycotina</taxon>
        <taxon>Agaricomycetes</taxon>
        <taxon>Agaricomycetidae</taxon>
        <taxon>Agaricales</taxon>
        <taxon>Marasmiineae</taxon>
        <taxon>Physalacriaceae</taxon>
        <taxon>Cylindrobasidium</taxon>
    </lineage>
</organism>
<evidence type="ECO:0000313" key="9">
    <source>
        <dbReference type="Proteomes" id="UP000054007"/>
    </source>
</evidence>
<evidence type="ECO:0000256" key="1">
    <source>
        <dbReference type="ARBA" id="ARBA00022679"/>
    </source>
</evidence>
<sequence>MIASILMPASQDALHAAVALNGNNFRSRRLTARVDNTPDLPLCADAPGSRTIKITWPSPKRCLWLVYDSITEAKAMVAEFDKPTSSLLLPMFKRKLKAEFKRPKSNQTHSFMVQVNDVWLNVDPEEVKTALKCTLVEPNEPTYTESPLQKFYDRLTSIGAVSMDVVPYDGTKARATAFATFQQASRVQQAVEALDKQTPDYIAKGLVRAEPCFYTSYEVFGGLFEMVRADMEALQAGLPACTVSISQGAEPGDMVVRMGASDAQQFTRMKLRLDSLLCGELVTDNGRLVWDEYFQLESCEPRLKSLMVTSNAYVERDFLHEGVRVHGTRAKRETAKDGVIRLVKRAATAQAMISLPRRLLRSLLGAGLDKLHAEFEAKRIGLDLVTRTLAVRPTTYVDQVQERITEMVEEIREPETDDLAGHCGLCDLSVEGEGQTLGCGHVYDSECFERLLKAYIRPGFTGLRCVARVAGLEGECGAFISNETYAEVLDEEYRSYLHEAALNAYLKGPFGYGLRHCPKTHCPGVYRVLEQIPEGTGNQCPFCERWICPSCCSDFHEGVSCEEYQKMAREVRDAF</sequence>
<dbReference type="InterPro" id="IPR044066">
    <property type="entry name" value="TRIAD_supradom"/>
</dbReference>
<evidence type="ECO:0000256" key="3">
    <source>
        <dbReference type="ARBA" id="ARBA00022737"/>
    </source>
</evidence>
<keyword evidence="4" id="KW-0863">Zinc-finger</keyword>
<evidence type="ECO:0000256" key="2">
    <source>
        <dbReference type="ARBA" id="ARBA00022723"/>
    </source>
</evidence>
<dbReference type="GO" id="GO:0016567">
    <property type="term" value="P:protein ubiquitination"/>
    <property type="evidence" value="ECO:0007669"/>
    <property type="project" value="InterPro"/>
</dbReference>
<dbReference type="PROSITE" id="PS51873">
    <property type="entry name" value="TRIAD"/>
    <property type="match status" value="1"/>
</dbReference>
<protein>
    <recommendedName>
        <fullName evidence="7">RING-type domain-containing protein</fullName>
    </recommendedName>
</protein>
<dbReference type="InterPro" id="IPR031127">
    <property type="entry name" value="E3_UB_ligase_RBR"/>
</dbReference>
<accession>A0A0D7B4G5</accession>
<name>A0A0D7B4G5_9AGAR</name>
<dbReference type="GO" id="GO:0008270">
    <property type="term" value="F:zinc ion binding"/>
    <property type="evidence" value="ECO:0007669"/>
    <property type="project" value="UniProtKB-KW"/>
</dbReference>
<dbReference type="GO" id="GO:0004842">
    <property type="term" value="F:ubiquitin-protein transferase activity"/>
    <property type="evidence" value="ECO:0007669"/>
    <property type="project" value="InterPro"/>
</dbReference>
<dbReference type="PANTHER" id="PTHR11685">
    <property type="entry name" value="RBR FAMILY RING FINGER AND IBR DOMAIN-CONTAINING"/>
    <property type="match status" value="1"/>
</dbReference>
<evidence type="ECO:0000256" key="6">
    <source>
        <dbReference type="ARBA" id="ARBA00022833"/>
    </source>
</evidence>
<keyword evidence="3" id="KW-0677">Repeat</keyword>
<evidence type="ECO:0000313" key="8">
    <source>
        <dbReference type="EMBL" id="KIY65079.1"/>
    </source>
</evidence>
<evidence type="ECO:0000256" key="4">
    <source>
        <dbReference type="ARBA" id="ARBA00022771"/>
    </source>
</evidence>
<keyword evidence="5" id="KW-0833">Ubl conjugation pathway</keyword>
<feature type="domain" description="RING-type" evidence="7">
    <location>
        <begin position="419"/>
        <end position="575"/>
    </location>
</feature>
<gene>
    <name evidence="8" type="ORF">CYLTODRAFT_75623</name>
</gene>
<dbReference type="EMBL" id="KN880605">
    <property type="protein sequence ID" value="KIY65079.1"/>
    <property type="molecule type" value="Genomic_DNA"/>
</dbReference>
<dbReference type="Proteomes" id="UP000054007">
    <property type="component" value="Unassembled WGS sequence"/>
</dbReference>
<keyword evidence="9" id="KW-1185">Reference proteome</keyword>
<dbReference type="OrthoDB" id="1431934at2759"/>
<keyword evidence="2" id="KW-0479">Metal-binding</keyword>
<reference evidence="8 9" key="1">
    <citation type="journal article" date="2015" name="Fungal Genet. Biol.">
        <title>Evolution of novel wood decay mechanisms in Agaricales revealed by the genome sequences of Fistulina hepatica and Cylindrobasidium torrendii.</title>
        <authorList>
            <person name="Floudas D."/>
            <person name="Held B.W."/>
            <person name="Riley R."/>
            <person name="Nagy L.G."/>
            <person name="Koehler G."/>
            <person name="Ransdell A.S."/>
            <person name="Younus H."/>
            <person name="Chow J."/>
            <person name="Chiniquy J."/>
            <person name="Lipzen A."/>
            <person name="Tritt A."/>
            <person name="Sun H."/>
            <person name="Haridas S."/>
            <person name="LaButti K."/>
            <person name="Ohm R.A."/>
            <person name="Kues U."/>
            <person name="Blanchette R.A."/>
            <person name="Grigoriev I.V."/>
            <person name="Minto R.E."/>
            <person name="Hibbett D.S."/>
        </authorList>
    </citation>
    <scope>NUCLEOTIDE SEQUENCE [LARGE SCALE GENOMIC DNA]</scope>
    <source>
        <strain evidence="8 9">FP15055 ss-10</strain>
    </source>
</reference>